<evidence type="ECO:0000313" key="2">
    <source>
        <dbReference type="Proteomes" id="UP000242637"/>
    </source>
</evidence>
<gene>
    <name evidence="1" type="ORF">SAMEA4475696_02291</name>
</gene>
<keyword evidence="2" id="KW-1185">Reference proteome</keyword>
<dbReference type="AlphaFoldDB" id="A0A239VV80"/>
<reference evidence="1 2" key="1">
    <citation type="submission" date="2017-06" db="EMBL/GenBank/DDBJ databases">
        <authorList>
            <consortium name="Pathogen Informatics"/>
        </authorList>
    </citation>
    <scope>NUCLEOTIDE SEQUENCE [LARGE SCALE GENOMIC DNA]</scope>
    <source>
        <strain evidence="1 2">NCTC13039</strain>
    </source>
</reference>
<name>A0A239VV80_9MICO</name>
<dbReference type="Proteomes" id="UP000242637">
    <property type="component" value="Chromosome 1"/>
</dbReference>
<evidence type="ECO:0000313" key="1">
    <source>
        <dbReference type="EMBL" id="SNV25658.1"/>
    </source>
</evidence>
<dbReference type="EMBL" id="LT906453">
    <property type="protein sequence ID" value="SNV25658.1"/>
    <property type="molecule type" value="Genomic_DNA"/>
</dbReference>
<sequence>MGVSVGAGVLLMCRGVGAPVTVKVMGGVGGEGEVAEDVFDEGCVFVVAEDAVGALGGCSVGGAAVGDADVGVAGAAEVLEGGLGAGVSDGDGSHRVSWKRMCCPGRRVVGGVVWMFQMGWVVCPMSCQPPGEGWG</sequence>
<organism evidence="1 2">
    <name type="scientific">Dermatophilus congolensis</name>
    <dbReference type="NCBI Taxonomy" id="1863"/>
    <lineage>
        <taxon>Bacteria</taxon>
        <taxon>Bacillati</taxon>
        <taxon>Actinomycetota</taxon>
        <taxon>Actinomycetes</taxon>
        <taxon>Micrococcales</taxon>
        <taxon>Dermatophilaceae</taxon>
        <taxon>Dermatophilus</taxon>
    </lineage>
</organism>
<dbReference type="KEGG" id="dco:SAMEA4475696_2291"/>
<accession>A0A239VV80</accession>
<protein>
    <submittedName>
        <fullName evidence="1">Uncharacterized protein</fullName>
    </submittedName>
</protein>
<proteinExistence type="predicted"/>